<protein>
    <submittedName>
        <fullName evidence="2">Uncharacterized protein</fullName>
    </submittedName>
</protein>
<proteinExistence type="predicted"/>
<name>A0A8S5U7R5_9CAUD</name>
<feature type="compositionally biased region" description="Polar residues" evidence="1">
    <location>
        <begin position="471"/>
        <end position="480"/>
    </location>
</feature>
<dbReference type="EMBL" id="BK016031">
    <property type="protein sequence ID" value="DAF90529.1"/>
    <property type="molecule type" value="Genomic_DNA"/>
</dbReference>
<feature type="region of interest" description="Disordered" evidence="1">
    <location>
        <begin position="449"/>
        <end position="520"/>
    </location>
</feature>
<evidence type="ECO:0000313" key="2">
    <source>
        <dbReference type="EMBL" id="DAF90529.1"/>
    </source>
</evidence>
<evidence type="ECO:0000256" key="1">
    <source>
        <dbReference type="SAM" id="MobiDB-lite"/>
    </source>
</evidence>
<feature type="compositionally biased region" description="Low complexity" evidence="1">
    <location>
        <begin position="485"/>
        <end position="504"/>
    </location>
</feature>
<reference evidence="2" key="1">
    <citation type="journal article" date="2021" name="Proc. Natl. Acad. Sci. U.S.A.">
        <title>A Catalog of Tens of Thousands of Viruses from Human Metagenomes Reveals Hidden Associations with Chronic Diseases.</title>
        <authorList>
            <person name="Tisza M.J."/>
            <person name="Buck C.B."/>
        </authorList>
    </citation>
    <scope>NUCLEOTIDE SEQUENCE</scope>
    <source>
        <strain evidence="2">Ctdet19</strain>
    </source>
</reference>
<accession>A0A8S5U7R5</accession>
<organism evidence="2">
    <name type="scientific">Podoviridae sp. ctdet19</name>
    <dbReference type="NCBI Taxonomy" id="2825262"/>
    <lineage>
        <taxon>Viruses</taxon>
        <taxon>Duplodnaviria</taxon>
        <taxon>Heunggongvirae</taxon>
        <taxon>Uroviricota</taxon>
        <taxon>Caudoviricetes</taxon>
    </lineage>
</organism>
<sequence length="813" mass="88054">MASYNDMAKTVLDFYTNPNDLVQYGGWETIFKPGNEYNLEQAYNAIRSNPNVQVLERTDGTIVGWWNKSTGSENIIRDIGSVSNSNTIGGTNQSTALTNIQTSPAVTQTASGSFTFANSPQTVSGKLLANGGVAPAIAAVATGLSLGVTIDRALYAAKPGFLSDEQLETLNPENWKQISSVVDEQWTAMGYPTIGKIGRKVFDTILGVDSTDNSTQMYIDEDAYAYMAWYLQHNNMFGTVGNNIDASNVDTSNMPHSASEYQLYSDSSGVIVQPRGNDIQIALSGVSGNPRFFVYQSGSVVSTSTFNVGVVSRSPFKFKVIESDSPNNPRYYNGISKKAFGINYYHFDWTYGRPNDISSTSIPFSTYNNGALYPDYGENTYSEAEILILDGKLGSYPQGIDHQSNATLPSLSTATDLESFKNLLKQQYPDNWTNSVTRQVLQPDGTLKTFTYVPVPTPNATNWMDTEPTGDGSQQSQKDTVVNPDMDTSIKDTISSSGSTGSDTPNPPDTGGGDSPTVVPPVGKTSSLWSIYNPTLEQVNQFGSWLWSSDFVEQLKKLFSDPMQAIIGLHKVYSPVQTTGQGTIKCGYLDSGVPSKLVSEQYVTVDCGSVDMQEYFGNVFDYPPYTEISIYLPFIGIRQLDPSDVMRSTISVKYHIDVLTGACLAEVNVQRDASGGTLYTFSGDAAVRYPVSSGSYMGIVSGLIGVATSIVSGNLLPALGGATRLHTNVDRSGSFTGNSGAMGSKVPYIIVSRPQTAMADKFETLSGYPSNTYTPLSACKGFTQVKYCHVENLSATETEKNEIERLLKEGVIL</sequence>